<evidence type="ECO:0000313" key="2">
    <source>
        <dbReference type="Proteomes" id="UP000683511"/>
    </source>
</evidence>
<dbReference type="EMBL" id="CP021056">
    <property type="protein sequence ID" value="QXE22509.1"/>
    <property type="molecule type" value="Genomic_DNA"/>
</dbReference>
<evidence type="ECO:0000313" key="1">
    <source>
        <dbReference type="EMBL" id="QXE22509.1"/>
    </source>
</evidence>
<sequence length="193" mass="21850">MMAGIMIASYPVQSFSAGNTNISSTISTKKLAYHSQGTYKSDRFRFQFNYSPKDFVVNYQTSRRSSDVNLATVDIWTKQHAQRIKAGVYEGGTEYPANVQVNVYKNSQRFPLLTWIQQSQQFPADRQFKTVKIAGRNAIQFQASGLYENTHIAVINPKNSQIIIVTLSQIGSGNNDAIYRKAYEQVLKSLKFI</sequence>
<dbReference type="AlphaFoldDB" id="A0A975T5P0"/>
<keyword evidence="2" id="KW-1185">Reference proteome</keyword>
<dbReference type="Proteomes" id="UP000683511">
    <property type="component" value="Chromosome"/>
</dbReference>
<protein>
    <submittedName>
        <fullName evidence="1">Uncharacterized protein</fullName>
    </submittedName>
</protein>
<proteinExistence type="predicted"/>
<organism evidence="1 2">
    <name type="scientific">Richelia sinica FACHB-800</name>
    <dbReference type="NCBI Taxonomy" id="1357546"/>
    <lineage>
        <taxon>Bacteria</taxon>
        <taxon>Bacillati</taxon>
        <taxon>Cyanobacteriota</taxon>
        <taxon>Cyanophyceae</taxon>
        <taxon>Nostocales</taxon>
        <taxon>Nostocaceae</taxon>
        <taxon>Richelia</taxon>
    </lineage>
</organism>
<reference evidence="1" key="1">
    <citation type="submission" date="2017-04" db="EMBL/GenBank/DDBJ databases">
        <title>Genome deletions in a multicellular cyanobacterial endosymbiont for morphological adaptation in marine diatoms.</title>
        <authorList>
            <person name="Wang Y."/>
            <person name="Gao H."/>
            <person name="Li R."/>
            <person name="Xu X."/>
        </authorList>
    </citation>
    <scope>NUCLEOTIDE SEQUENCE</scope>
    <source>
        <strain evidence="1">FACHB 800</strain>
    </source>
</reference>
<gene>
    <name evidence="1" type="ORF">B6N60_01192</name>
</gene>
<name>A0A975T5P0_9NOST</name>
<dbReference type="KEGG" id="rsin:B6N60_01192"/>
<dbReference type="RefSeq" id="WP_244997480.1">
    <property type="nucleotide sequence ID" value="NZ_CP021056.1"/>
</dbReference>
<accession>A0A975T5P0</accession>